<dbReference type="RefSeq" id="WP_084286089.1">
    <property type="nucleotide sequence ID" value="NZ_FWXJ01000023.1"/>
</dbReference>
<keyword evidence="7" id="KW-1185">Reference proteome</keyword>
<dbReference type="CDD" id="cd00592">
    <property type="entry name" value="HTH_MerR-like"/>
    <property type="match status" value="1"/>
</dbReference>
<dbReference type="Gene3D" id="1.10.1660.10">
    <property type="match status" value="1"/>
</dbReference>
<dbReference type="OrthoDB" id="9808480at2"/>
<dbReference type="EMBL" id="FWXJ01000023">
    <property type="protein sequence ID" value="SMC83804.1"/>
    <property type="molecule type" value="Genomic_DNA"/>
</dbReference>
<dbReference type="InterPro" id="IPR009061">
    <property type="entry name" value="DNA-bd_dom_put_sf"/>
</dbReference>
<keyword evidence="2" id="KW-0805">Transcription regulation</keyword>
<evidence type="ECO:0000256" key="2">
    <source>
        <dbReference type="ARBA" id="ARBA00023015"/>
    </source>
</evidence>
<organism evidence="6 7">
    <name type="scientific">Polynucleobacter kasalickyi</name>
    <dbReference type="NCBI Taxonomy" id="1938817"/>
    <lineage>
        <taxon>Bacteria</taxon>
        <taxon>Pseudomonadati</taxon>
        <taxon>Pseudomonadota</taxon>
        <taxon>Betaproteobacteria</taxon>
        <taxon>Burkholderiales</taxon>
        <taxon>Burkholderiaceae</taxon>
        <taxon>Polynucleobacter</taxon>
    </lineage>
</organism>
<evidence type="ECO:0000313" key="6">
    <source>
        <dbReference type="EMBL" id="SMC83804.1"/>
    </source>
</evidence>
<keyword evidence="3 6" id="KW-0238">DNA-binding</keyword>
<dbReference type="InterPro" id="IPR047057">
    <property type="entry name" value="MerR_fam"/>
</dbReference>
<dbReference type="InterPro" id="IPR000551">
    <property type="entry name" value="MerR-type_HTH_dom"/>
</dbReference>
<dbReference type="GO" id="GO:0003700">
    <property type="term" value="F:DNA-binding transcription factor activity"/>
    <property type="evidence" value="ECO:0007669"/>
    <property type="project" value="InterPro"/>
</dbReference>
<dbReference type="STRING" id="1938817.SAMN06296008_12310"/>
<dbReference type="PROSITE" id="PS50937">
    <property type="entry name" value="HTH_MERR_2"/>
    <property type="match status" value="1"/>
</dbReference>
<dbReference type="PANTHER" id="PTHR30204:SF69">
    <property type="entry name" value="MERR-FAMILY TRANSCRIPTIONAL REGULATOR"/>
    <property type="match status" value="1"/>
</dbReference>
<dbReference type="PANTHER" id="PTHR30204">
    <property type="entry name" value="REDOX-CYCLING DRUG-SENSING TRANSCRIPTIONAL ACTIVATOR SOXR"/>
    <property type="match status" value="1"/>
</dbReference>
<dbReference type="Proteomes" id="UP000192708">
    <property type="component" value="Unassembled WGS sequence"/>
</dbReference>
<dbReference type="Pfam" id="PF13411">
    <property type="entry name" value="MerR_1"/>
    <property type="match status" value="1"/>
</dbReference>
<keyword evidence="4" id="KW-0804">Transcription</keyword>
<evidence type="ECO:0000256" key="4">
    <source>
        <dbReference type="ARBA" id="ARBA00023163"/>
    </source>
</evidence>
<dbReference type="AlphaFoldDB" id="A0A1W2CFQ2"/>
<accession>A0A1W2CFQ2</accession>
<evidence type="ECO:0000256" key="3">
    <source>
        <dbReference type="ARBA" id="ARBA00023125"/>
    </source>
</evidence>
<dbReference type="SMART" id="SM00422">
    <property type="entry name" value="HTH_MERR"/>
    <property type="match status" value="1"/>
</dbReference>
<evidence type="ECO:0000259" key="5">
    <source>
        <dbReference type="PROSITE" id="PS50937"/>
    </source>
</evidence>
<keyword evidence="1" id="KW-0678">Repressor</keyword>
<sequence>MDTKTYTFEELCDISGVSSRTVRYYIQIGLLDKPIGQTRAAHYVSLHLEKILRIKQLSEAGISLERIREVLSGELLDLPARKKQAGQIEVRSHLYIKDGIELQVSPETAGLSPEELRRFFKMVLEAYEYVKKDKK</sequence>
<feature type="domain" description="HTH merR-type" evidence="5">
    <location>
        <begin position="5"/>
        <end position="73"/>
    </location>
</feature>
<evidence type="ECO:0000256" key="1">
    <source>
        <dbReference type="ARBA" id="ARBA00022491"/>
    </source>
</evidence>
<dbReference type="GO" id="GO:0003677">
    <property type="term" value="F:DNA binding"/>
    <property type="evidence" value="ECO:0007669"/>
    <property type="project" value="UniProtKB-KW"/>
</dbReference>
<evidence type="ECO:0000313" key="7">
    <source>
        <dbReference type="Proteomes" id="UP000192708"/>
    </source>
</evidence>
<dbReference type="SUPFAM" id="SSF46955">
    <property type="entry name" value="Putative DNA-binding domain"/>
    <property type="match status" value="1"/>
</dbReference>
<proteinExistence type="predicted"/>
<name>A0A1W2CFQ2_9BURK</name>
<gene>
    <name evidence="6" type="ORF">SAMN06296008_12310</name>
</gene>
<protein>
    <submittedName>
        <fullName evidence="6">DNA-binding transcriptional regulator, MerR family</fullName>
    </submittedName>
</protein>
<reference evidence="6 7" key="1">
    <citation type="submission" date="2017-04" db="EMBL/GenBank/DDBJ databases">
        <authorList>
            <person name="Afonso C.L."/>
            <person name="Miller P.J."/>
            <person name="Scott M.A."/>
            <person name="Spackman E."/>
            <person name="Goraichik I."/>
            <person name="Dimitrov K.M."/>
            <person name="Suarez D.L."/>
            <person name="Swayne D.E."/>
        </authorList>
    </citation>
    <scope>NUCLEOTIDE SEQUENCE [LARGE SCALE GENOMIC DNA]</scope>
    <source>
        <strain evidence="6 7">VK13</strain>
    </source>
</reference>